<dbReference type="EMBL" id="FSQX01000001">
    <property type="protein sequence ID" value="SIN72230.1"/>
    <property type="molecule type" value="Genomic_DNA"/>
</dbReference>
<dbReference type="Proteomes" id="UP000185024">
    <property type="component" value="Unassembled WGS sequence"/>
</dbReference>
<feature type="transmembrane region" description="Helical" evidence="1">
    <location>
        <begin position="413"/>
        <end position="438"/>
    </location>
</feature>
<dbReference type="InterPro" id="IPR004697">
    <property type="entry name" value="AbgT"/>
</dbReference>
<dbReference type="PANTHER" id="PTHR30282">
    <property type="entry name" value="P-AMINOBENZOYL GLUTAMATE TRANSPORTER"/>
    <property type="match status" value="1"/>
</dbReference>
<protein>
    <submittedName>
        <fullName evidence="2">Aminobenzoyl-glutamate transport protein</fullName>
    </submittedName>
</protein>
<keyword evidence="1" id="KW-1133">Transmembrane helix</keyword>
<dbReference type="AlphaFoldDB" id="A0A1N6CYQ4"/>
<keyword evidence="1" id="KW-0472">Membrane</keyword>
<evidence type="ECO:0000313" key="2">
    <source>
        <dbReference type="EMBL" id="SIN72230.1"/>
    </source>
</evidence>
<proteinExistence type="predicted"/>
<dbReference type="GO" id="GO:1902604">
    <property type="term" value="P:p-aminobenzoyl-glutamate transmembrane transport"/>
    <property type="evidence" value="ECO:0007669"/>
    <property type="project" value="InterPro"/>
</dbReference>
<dbReference type="Pfam" id="PF03806">
    <property type="entry name" value="ABG_transport"/>
    <property type="match status" value="1"/>
</dbReference>
<evidence type="ECO:0000256" key="1">
    <source>
        <dbReference type="SAM" id="Phobius"/>
    </source>
</evidence>
<gene>
    <name evidence="2" type="ORF">SAMN05878438_2889</name>
</gene>
<feature type="transmembrane region" description="Helical" evidence="1">
    <location>
        <begin position="307"/>
        <end position="326"/>
    </location>
</feature>
<feature type="transmembrane region" description="Helical" evidence="1">
    <location>
        <begin position="169"/>
        <end position="194"/>
    </location>
</feature>
<feature type="transmembrane region" description="Helical" evidence="1">
    <location>
        <begin position="124"/>
        <end position="157"/>
    </location>
</feature>
<reference evidence="2 3" key="1">
    <citation type="submission" date="2016-11" db="EMBL/GenBank/DDBJ databases">
        <authorList>
            <person name="Jaros S."/>
            <person name="Januszkiewicz K."/>
            <person name="Wedrychowicz H."/>
        </authorList>
    </citation>
    <scope>NUCLEOTIDE SEQUENCE [LARGE SCALE GENOMIC DNA]</scope>
    <source>
        <strain evidence="2 3">ACAM 239</strain>
    </source>
</reference>
<dbReference type="GO" id="GO:0015558">
    <property type="term" value="F:secondary active p-aminobenzoyl-glutamate transmembrane transporter activity"/>
    <property type="evidence" value="ECO:0007669"/>
    <property type="project" value="InterPro"/>
</dbReference>
<feature type="transmembrane region" description="Helical" evidence="1">
    <location>
        <begin position="386"/>
        <end position="406"/>
    </location>
</feature>
<feature type="transmembrane region" description="Helical" evidence="1">
    <location>
        <begin position="30"/>
        <end position="55"/>
    </location>
</feature>
<dbReference type="PANTHER" id="PTHR30282:SF0">
    <property type="entry name" value="P-AMINOBENZOYL-GLUTAMATE TRANSPORT PROTEIN"/>
    <property type="match status" value="1"/>
</dbReference>
<keyword evidence="1" id="KW-0812">Transmembrane</keyword>
<feature type="transmembrane region" description="Helical" evidence="1">
    <location>
        <begin position="270"/>
        <end position="287"/>
    </location>
</feature>
<feature type="transmembrane region" description="Helical" evidence="1">
    <location>
        <begin position="214"/>
        <end position="232"/>
    </location>
</feature>
<feature type="transmembrane region" description="Helical" evidence="1">
    <location>
        <begin position="347"/>
        <end position="366"/>
    </location>
</feature>
<feature type="transmembrane region" description="Helical" evidence="1">
    <location>
        <begin position="474"/>
        <end position="499"/>
    </location>
</feature>
<evidence type="ECO:0000313" key="3">
    <source>
        <dbReference type="Proteomes" id="UP000185024"/>
    </source>
</evidence>
<name>A0A1N6CYQ4_9GAMM</name>
<feature type="transmembrane region" description="Helical" evidence="1">
    <location>
        <begin position="76"/>
        <end position="104"/>
    </location>
</feature>
<organism evidence="2 3">
    <name type="scientific">Vreelandella aquamarina</name>
    <dbReference type="NCBI Taxonomy" id="77097"/>
    <lineage>
        <taxon>Bacteria</taxon>
        <taxon>Pseudomonadati</taxon>
        <taxon>Pseudomonadota</taxon>
        <taxon>Gammaproteobacteria</taxon>
        <taxon>Oceanospirillales</taxon>
        <taxon>Halomonadaceae</taxon>
        <taxon>Vreelandella</taxon>
    </lineage>
</organism>
<sequence>MNNKASYKETVMQGVLASIERVGNKLPHPFILFTILAALVVVISAILATLGVSAVNPQTEAEVTVRSLLSADGVEFMLTSVVSNFVNFPPLGLILVVMFGIGLADKVGLMSTLMQVSVAKAPPSLLTFCVFMAGICGSIASDANYLILIPLAAMVYYSVGRHPVAGAAAAYAAAGAGFDASLFITVGDALFAGITTDAARLVDPDAYISPVDNYYFVACSVFVLAAVGTLLVDKVVEPRLQRTLPMGKDFKTEVVTPTLTEAEKRGLKRVGLATLAYIALVLLVVVPEASPLRNEDGGLIPSPFLRSLVPLMFIYFVTIGLVYGITTGKITSSRDVPQRMAESASDLAPTLVLFFAISQFIAYFRWSELGQFIAIEGSNVLQSTGFTGLPLVGAFIAMSAVLNVFMTSGSAQWALMAPVFVPMLMMIDFDPAFVLAMFRIGDSSTNIISPMSPYFSVALVYMQRYKPDMGLGTLIATMLPLAMGFLLAWSAFLMFWLMMGWPIGPGVYMMAN</sequence>
<accession>A0A1N6CYQ4</accession>